<feature type="transmembrane region" description="Helical" evidence="3">
    <location>
        <begin position="224"/>
        <end position="242"/>
    </location>
</feature>
<feature type="region of interest" description="Disordered" evidence="2">
    <location>
        <begin position="587"/>
        <end position="610"/>
    </location>
</feature>
<evidence type="ECO:0000313" key="5">
    <source>
        <dbReference type="Proteomes" id="UP001307849"/>
    </source>
</evidence>
<dbReference type="InterPro" id="IPR010640">
    <property type="entry name" value="Low_temperature_requirement_A"/>
</dbReference>
<proteinExistence type="predicted"/>
<sequence>MQPPKAKLIKLPEGRQLHVASDDDHLLKLQESHSDPQFSFTVHGSADHISALHDSKKYHLGLKDALRSKHPEIFEEMEKLQAHMEELSAELHTLTQYDVHLEANFGKFGYSANLRTHLPGQKVHEEKEETSTVIRVWKRPVIRQYFHKGLLWRASENEEVASFELFVDLLYVGILAVLGDRASEEPSANAFLRFCIAMIPSWKLWNDIGLLVSWFESDDLVQRGIVLFILACLFGFTTNIFLSETVTYTQMIAFYLAARLCTAVTFIIGALLLPMVKATLYGNSLAILIPSALWIGSIYVEEPNRQALIWIAIFLDLSLPSILVWAMRGIRFVPRKWSEKIKGLFEFYPALNIEHKAERTGAFVSLVFGYSVVALLYQNAAHFGMNAFLGKALLGLVQAYCFNTIYFDIDGSGHELHAIRRKVWSSFLWVNAHLLFVLAFTIGGSGLSKLVLAHESQDTDVHDLFHTYEERSFAHVEDSLRWFYCGGLAVALFSMSLISISHLHKTLYTQKIAKRYRLAYRVLVCIVWLCLPAAHEHLNSLHLISITTGMTISIVALEIYGTSCKGDDMFGTRKPCAAYICDAEVEERQEETNEGSGDPTVTDPERGVDKGDYVLKDVYVDVQ</sequence>
<feature type="transmembrane region" description="Helical" evidence="3">
    <location>
        <begin position="541"/>
        <end position="560"/>
    </location>
</feature>
<feature type="transmembrane region" description="Helical" evidence="3">
    <location>
        <begin position="248"/>
        <end position="273"/>
    </location>
</feature>
<gene>
    <name evidence="4" type="ORF">TWF506_003347</name>
</gene>
<accession>A0AAN8NCJ0</accession>
<keyword evidence="1" id="KW-0175">Coiled coil</keyword>
<keyword evidence="3" id="KW-0812">Transmembrane</keyword>
<keyword evidence="5" id="KW-1185">Reference proteome</keyword>
<evidence type="ECO:0000256" key="1">
    <source>
        <dbReference type="SAM" id="Coils"/>
    </source>
</evidence>
<feature type="transmembrane region" description="Helical" evidence="3">
    <location>
        <begin position="280"/>
        <end position="300"/>
    </location>
</feature>
<feature type="coiled-coil region" evidence="1">
    <location>
        <begin position="70"/>
        <end position="97"/>
    </location>
</feature>
<dbReference type="Pfam" id="PF06772">
    <property type="entry name" value="LtrA"/>
    <property type="match status" value="1"/>
</dbReference>
<feature type="transmembrane region" description="Helical" evidence="3">
    <location>
        <begin position="306"/>
        <end position="326"/>
    </location>
</feature>
<evidence type="ECO:0000256" key="2">
    <source>
        <dbReference type="SAM" id="MobiDB-lite"/>
    </source>
</evidence>
<keyword evidence="3" id="KW-0472">Membrane</keyword>
<feature type="transmembrane region" description="Helical" evidence="3">
    <location>
        <begin position="423"/>
        <end position="442"/>
    </location>
</feature>
<feature type="transmembrane region" description="Helical" evidence="3">
    <location>
        <begin position="518"/>
        <end position="535"/>
    </location>
</feature>
<name>A0AAN8NCJ0_9PEZI</name>
<protein>
    <submittedName>
        <fullName evidence="4">Uncharacterized protein</fullName>
    </submittedName>
</protein>
<reference evidence="4 5" key="1">
    <citation type="submission" date="2019-10" db="EMBL/GenBank/DDBJ databases">
        <authorList>
            <person name="Palmer J.M."/>
        </authorList>
    </citation>
    <scope>NUCLEOTIDE SEQUENCE [LARGE SCALE GENOMIC DNA]</scope>
    <source>
        <strain evidence="4 5">TWF506</strain>
    </source>
</reference>
<evidence type="ECO:0000313" key="4">
    <source>
        <dbReference type="EMBL" id="KAK6500575.1"/>
    </source>
</evidence>
<dbReference type="PANTHER" id="PTHR36840">
    <property type="entry name" value="BLL5714 PROTEIN"/>
    <property type="match status" value="1"/>
</dbReference>
<dbReference type="PANTHER" id="PTHR36840:SF1">
    <property type="entry name" value="BLL5714 PROTEIN"/>
    <property type="match status" value="1"/>
</dbReference>
<dbReference type="Proteomes" id="UP001307849">
    <property type="component" value="Unassembled WGS sequence"/>
</dbReference>
<keyword evidence="3" id="KW-1133">Transmembrane helix</keyword>
<feature type="transmembrane region" description="Helical" evidence="3">
    <location>
        <begin position="383"/>
        <end position="402"/>
    </location>
</feature>
<organism evidence="4 5">
    <name type="scientific">Arthrobotrys conoides</name>
    <dbReference type="NCBI Taxonomy" id="74498"/>
    <lineage>
        <taxon>Eukaryota</taxon>
        <taxon>Fungi</taxon>
        <taxon>Dikarya</taxon>
        <taxon>Ascomycota</taxon>
        <taxon>Pezizomycotina</taxon>
        <taxon>Orbiliomycetes</taxon>
        <taxon>Orbiliales</taxon>
        <taxon>Orbiliaceae</taxon>
        <taxon>Arthrobotrys</taxon>
    </lineage>
</organism>
<feature type="transmembrane region" description="Helical" evidence="3">
    <location>
        <begin position="481"/>
        <end position="498"/>
    </location>
</feature>
<comment type="caution">
    <text evidence="4">The sequence shown here is derived from an EMBL/GenBank/DDBJ whole genome shotgun (WGS) entry which is preliminary data.</text>
</comment>
<dbReference type="EMBL" id="JAVHJM010000012">
    <property type="protein sequence ID" value="KAK6500575.1"/>
    <property type="molecule type" value="Genomic_DNA"/>
</dbReference>
<evidence type="ECO:0000256" key="3">
    <source>
        <dbReference type="SAM" id="Phobius"/>
    </source>
</evidence>
<dbReference type="AlphaFoldDB" id="A0AAN8NCJ0"/>